<reference evidence="1 2" key="1">
    <citation type="submission" date="2020-10" db="EMBL/GenBank/DDBJ databases">
        <title>The Coptis chinensis genome and diversification of protoberbering-type alkaloids.</title>
        <authorList>
            <person name="Wang B."/>
            <person name="Shu S."/>
            <person name="Song C."/>
            <person name="Liu Y."/>
        </authorList>
    </citation>
    <scope>NUCLEOTIDE SEQUENCE [LARGE SCALE GENOMIC DNA]</scope>
    <source>
        <strain evidence="1">HL-2020</strain>
        <tissue evidence="1">Leaf</tissue>
    </source>
</reference>
<organism evidence="1 2">
    <name type="scientific">Coptis chinensis</name>
    <dbReference type="NCBI Taxonomy" id="261450"/>
    <lineage>
        <taxon>Eukaryota</taxon>
        <taxon>Viridiplantae</taxon>
        <taxon>Streptophyta</taxon>
        <taxon>Embryophyta</taxon>
        <taxon>Tracheophyta</taxon>
        <taxon>Spermatophyta</taxon>
        <taxon>Magnoliopsida</taxon>
        <taxon>Ranunculales</taxon>
        <taxon>Ranunculaceae</taxon>
        <taxon>Coptidoideae</taxon>
        <taxon>Coptis</taxon>
    </lineage>
</organism>
<keyword evidence="2" id="KW-1185">Reference proteome</keyword>
<dbReference type="InterPro" id="IPR027417">
    <property type="entry name" value="P-loop_NTPase"/>
</dbReference>
<dbReference type="EMBL" id="JADFTS010000002">
    <property type="protein sequence ID" value="KAF9621562.1"/>
    <property type="molecule type" value="Genomic_DNA"/>
</dbReference>
<dbReference type="OrthoDB" id="3370at2759"/>
<dbReference type="Proteomes" id="UP000631114">
    <property type="component" value="Unassembled WGS sequence"/>
</dbReference>
<dbReference type="Gene3D" id="3.40.50.300">
    <property type="entry name" value="P-loop containing nucleotide triphosphate hydrolases"/>
    <property type="match status" value="1"/>
</dbReference>
<proteinExistence type="predicted"/>
<sequence length="74" mass="7649">MGRPIVQMISTCSVKCIGALMVLPIHDLALQVKQVFASIASAVGLSVGLAVGQTCIADEISELIKRPGRGGCLL</sequence>
<gene>
    <name evidence="1" type="ORF">IFM89_022916</name>
</gene>
<evidence type="ECO:0000313" key="1">
    <source>
        <dbReference type="EMBL" id="KAF9621562.1"/>
    </source>
</evidence>
<name>A0A835M9N4_9MAGN</name>
<evidence type="ECO:0000313" key="2">
    <source>
        <dbReference type="Proteomes" id="UP000631114"/>
    </source>
</evidence>
<protein>
    <submittedName>
        <fullName evidence="1">Uncharacterized protein</fullName>
    </submittedName>
</protein>
<accession>A0A835M9N4</accession>
<dbReference type="AlphaFoldDB" id="A0A835M9N4"/>
<comment type="caution">
    <text evidence="1">The sequence shown here is derived from an EMBL/GenBank/DDBJ whole genome shotgun (WGS) entry which is preliminary data.</text>
</comment>